<sequence>MSVQLNHTIVHSRDNRESATFFCRVMGLEMGTEWGPFIPVDLSNGVTLDFATIPAESIVMQHYAFLVSEEEFDAVFARIQAEGLTYYADPHRARPGEINHNDGGRGVYFLDPAGHALECITRPYGGFADEASGASS</sequence>
<dbReference type="InterPro" id="IPR037523">
    <property type="entry name" value="VOC_core"/>
</dbReference>
<dbReference type="AlphaFoldDB" id="A0A6G9GXY1"/>
<organism evidence="2 3">
    <name type="scientific">Streptomyces liangshanensis</name>
    <dbReference type="NCBI Taxonomy" id="2717324"/>
    <lineage>
        <taxon>Bacteria</taxon>
        <taxon>Bacillati</taxon>
        <taxon>Actinomycetota</taxon>
        <taxon>Actinomycetes</taxon>
        <taxon>Kitasatosporales</taxon>
        <taxon>Streptomycetaceae</taxon>
        <taxon>Streptomyces</taxon>
    </lineage>
</organism>
<dbReference type="CDD" id="cd08351">
    <property type="entry name" value="ChaP_like"/>
    <property type="match status" value="1"/>
</dbReference>
<name>A0A6G9GXY1_9ACTN</name>
<dbReference type="Proteomes" id="UP000501179">
    <property type="component" value="Chromosome"/>
</dbReference>
<evidence type="ECO:0000313" key="2">
    <source>
        <dbReference type="EMBL" id="QIQ03070.1"/>
    </source>
</evidence>
<dbReference type="SUPFAM" id="SSF54593">
    <property type="entry name" value="Glyoxalase/Bleomycin resistance protein/Dihydroxybiphenyl dioxygenase"/>
    <property type="match status" value="1"/>
</dbReference>
<dbReference type="InterPro" id="IPR004360">
    <property type="entry name" value="Glyas_Fos-R_dOase_dom"/>
</dbReference>
<feature type="domain" description="VOC" evidence="1">
    <location>
        <begin position="4"/>
        <end position="122"/>
    </location>
</feature>
<dbReference type="Gene3D" id="3.10.180.10">
    <property type="entry name" value="2,3-Dihydroxybiphenyl 1,2-Dioxygenase, domain 1"/>
    <property type="match status" value="1"/>
</dbReference>
<dbReference type="EMBL" id="CP050177">
    <property type="protein sequence ID" value="QIQ03070.1"/>
    <property type="molecule type" value="Genomic_DNA"/>
</dbReference>
<accession>A0A6G9GXY1</accession>
<reference evidence="2 3" key="1">
    <citation type="submission" date="2020-03" db="EMBL/GenBank/DDBJ databases">
        <title>A novel species.</title>
        <authorList>
            <person name="Gao J."/>
        </authorList>
    </citation>
    <scope>NUCLEOTIDE SEQUENCE [LARGE SCALE GENOMIC DNA]</scope>
    <source>
        <strain evidence="2 3">QMT-12</strain>
    </source>
</reference>
<evidence type="ECO:0000313" key="3">
    <source>
        <dbReference type="Proteomes" id="UP000501179"/>
    </source>
</evidence>
<keyword evidence="3" id="KW-1185">Reference proteome</keyword>
<protein>
    <submittedName>
        <fullName evidence="2">VOC family protein</fullName>
    </submittedName>
</protein>
<dbReference type="KEGG" id="slia:HA039_12700"/>
<dbReference type="Pfam" id="PF00903">
    <property type="entry name" value="Glyoxalase"/>
    <property type="match status" value="1"/>
</dbReference>
<evidence type="ECO:0000259" key="1">
    <source>
        <dbReference type="PROSITE" id="PS51819"/>
    </source>
</evidence>
<dbReference type="InterPro" id="IPR029068">
    <property type="entry name" value="Glyas_Bleomycin-R_OHBP_Dase"/>
</dbReference>
<dbReference type="PROSITE" id="PS51819">
    <property type="entry name" value="VOC"/>
    <property type="match status" value="1"/>
</dbReference>
<proteinExistence type="predicted"/>
<dbReference type="RefSeq" id="WP_167028281.1">
    <property type="nucleotide sequence ID" value="NZ_CP050177.1"/>
</dbReference>
<gene>
    <name evidence="2" type="ORF">HA039_12700</name>
</gene>